<gene>
    <name evidence="1" type="ORF">VSR83_21060</name>
</gene>
<organism evidence="1 2">
    <name type="scientific">Paraburkholderia unamae</name>
    <dbReference type="NCBI Taxonomy" id="219649"/>
    <lineage>
        <taxon>Bacteria</taxon>
        <taxon>Pseudomonadati</taxon>
        <taxon>Pseudomonadota</taxon>
        <taxon>Betaproteobacteria</taxon>
        <taxon>Burkholderiales</taxon>
        <taxon>Burkholderiaceae</taxon>
        <taxon>Paraburkholderia</taxon>
    </lineage>
</organism>
<dbReference type="Proteomes" id="UP001392318">
    <property type="component" value="Unassembled WGS sequence"/>
</dbReference>
<sequence length="276" mass="30346">MRRSTGTKRYVLFVIALCVTAVYLFPLYWMYITAFKSASEMFQYPPTFWPQHLQSHLWQVFSSSGMGNFLWNSFVTACGTVAVTVFVGTGAAYALAFVQNRWSSLAIFAVLVLQALPSSLMVTPIFTAFKMLGLLDTPRLAVVLAQITKTVPFYIVLCRPSFVQVPRELRDAALVDGATPARAFFGVILPLAVNGILVSAILVFLQSFGEYVYARSLILDDQYQTATVGLSAFVGATKVDWIGIMTYSAIFVTPILVAFMLLQRKIVAGLTAGALK</sequence>
<dbReference type="EMBL" id="JAYMRU010000015">
    <property type="protein sequence ID" value="MEM5402560.1"/>
    <property type="molecule type" value="Genomic_DNA"/>
</dbReference>
<comment type="caution">
    <text evidence="1">The sequence shown here is derived from an EMBL/GenBank/DDBJ whole genome shotgun (WGS) entry which is preliminary data.</text>
</comment>
<keyword evidence="2" id="KW-1185">Reference proteome</keyword>
<reference evidence="1" key="1">
    <citation type="submission" date="2024-01" db="EMBL/GenBank/DDBJ databases">
        <title>The diversity of rhizobia nodulating Mimosa spp. in eleven states of Brazil covering several biomes is determined by host plant, location, and edaphic factors.</title>
        <authorList>
            <person name="Rouws L."/>
            <person name="Barauna A."/>
            <person name="Beukes C."/>
            <person name="De Faria S.M."/>
            <person name="Gross E."/>
            <person name="Dos Reis Junior F.B."/>
            <person name="Simon M."/>
            <person name="Maluk M."/>
            <person name="Odee D.W."/>
            <person name="Kenicer G."/>
            <person name="Young J.P.W."/>
            <person name="Reis V.M."/>
            <person name="Zilli J."/>
            <person name="James E.K."/>
        </authorList>
    </citation>
    <scope>NUCLEOTIDE SEQUENCE</scope>
    <source>
        <strain evidence="1">JPY452</strain>
    </source>
</reference>
<evidence type="ECO:0000313" key="2">
    <source>
        <dbReference type="Proteomes" id="UP001392318"/>
    </source>
</evidence>
<protein>
    <submittedName>
        <fullName evidence="1">Carbohydrate ABC transporter permease</fullName>
    </submittedName>
</protein>
<accession>A0ACC6RLY2</accession>
<name>A0ACC6RLY2_9BURK</name>
<proteinExistence type="predicted"/>
<evidence type="ECO:0000313" key="1">
    <source>
        <dbReference type="EMBL" id="MEM5402560.1"/>
    </source>
</evidence>